<feature type="binding site" evidence="13">
    <location>
        <begin position="97"/>
        <end position="106"/>
    </location>
    <ligand>
        <name>FMN</name>
        <dbReference type="ChEBI" id="CHEBI:58210"/>
    </ligand>
</feature>
<evidence type="ECO:0000259" key="15">
    <source>
        <dbReference type="PROSITE" id="PS51384"/>
    </source>
</evidence>
<dbReference type="HAMAP" id="MF_03178">
    <property type="entry name" value="NDOR1"/>
    <property type="match status" value="1"/>
</dbReference>
<dbReference type="EMBL" id="GEDC01009215">
    <property type="protein sequence ID" value="JAS28083.1"/>
    <property type="molecule type" value="Transcribed_RNA"/>
</dbReference>
<dbReference type="SUPFAM" id="SSF52343">
    <property type="entry name" value="Ferredoxin reductase-like, C-terminal NADP-linked domain"/>
    <property type="match status" value="1"/>
</dbReference>
<dbReference type="PROSITE" id="PS51384">
    <property type="entry name" value="FAD_FR"/>
    <property type="match status" value="1"/>
</dbReference>
<comment type="cofactor">
    <cofactor evidence="2 13">
        <name>FAD</name>
        <dbReference type="ChEBI" id="CHEBI:57692"/>
    </cofactor>
</comment>
<dbReference type="GO" id="GO:0016651">
    <property type="term" value="F:oxidoreductase activity, acting on NAD(P)H"/>
    <property type="evidence" value="ECO:0007669"/>
    <property type="project" value="UniProtKB-UniRule"/>
</dbReference>
<dbReference type="InterPro" id="IPR008254">
    <property type="entry name" value="Flavodoxin/NO_synth"/>
</dbReference>
<evidence type="ECO:0000256" key="5">
    <source>
        <dbReference type="ARBA" id="ARBA00022630"/>
    </source>
</evidence>
<evidence type="ECO:0000256" key="6">
    <source>
        <dbReference type="ARBA" id="ARBA00022643"/>
    </source>
</evidence>
<dbReference type="EMBL" id="GEDC01011671">
    <property type="protein sequence ID" value="JAS25627.1"/>
    <property type="molecule type" value="Transcribed_RNA"/>
</dbReference>
<evidence type="ECO:0000256" key="9">
    <source>
        <dbReference type="ARBA" id="ARBA00023002"/>
    </source>
</evidence>
<dbReference type="GO" id="GO:0005829">
    <property type="term" value="C:cytosol"/>
    <property type="evidence" value="ECO:0007669"/>
    <property type="project" value="UniProtKB-ARBA"/>
</dbReference>
<dbReference type="GO" id="GO:0016226">
    <property type="term" value="P:iron-sulfur cluster assembly"/>
    <property type="evidence" value="ECO:0007669"/>
    <property type="project" value="UniProtKB-UniRule"/>
</dbReference>
<organism evidence="17">
    <name type="scientific">Clastoptera arizonana</name>
    <name type="common">Arizona spittle bug</name>
    <dbReference type="NCBI Taxonomy" id="38151"/>
    <lineage>
        <taxon>Eukaryota</taxon>
        <taxon>Metazoa</taxon>
        <taxon>Ecdysozoa</taxon>
        <taxon>Arthropoda</taxon>
        <taxon>Hexapoda</taxon>
        <taxon>Insecta</taxon>
        <taxon>Pterygota</taxon>
        <taxon>Neoptera</taxon>
        <taxon>Paraneoptera</taxon>
        <taxon>Hemiptera</taxon>
        <taxon>Auchenorrhyncha</taxon>
        <taxon>Cercopoidea</taxon>
        <taxon>Clastopteridae</taxon>
        <taxon>Clastoptera</taxon>
    </lineage>
</organism>
<keyword evidence="8 13" id="KW-0521">NADP</keyword>
<comment type="subcellular location">
    <subcellularLocation>
        <location evidence="3 13">Cytoplasm</location>
    </subcellularLocation>
</comment>
<dbReference type="InterPro" id="IPR023173">
    <property type="entry name" value="NADPH_Cyt_P450_Rdtase_alpha"/>
</dbReference>
<dbReference type="GO" id="GO:0005634">
    <property type="term" value="C:nucleus"/>
    <property type="evidence" value="ECO:0007669"/>
    <property type="project" value="UniProtKB-ARBA"/>
</dbReference>
<dbReference type="InterPro" id="IPR001094">
    <property type="entry name" value="Flavdoxin-like"/>
</dbReference>
<dbReference type="FunFam" id="3.40.50.80:FF:000030">
    <property type="entry name" value="NADPH-dependent diflavin oxidoreductase 1"/>
    <property type="match status" value="1"/>
</dbReference>
<dbReference type="SUPFAM" id="SSF63380">
    <property type="entry name" value="Riboflavin synthase domain-like"/>
    <property type="match status" value="1"/>
</dbReference>
<dbReference type="SUPFAM" id="SSF52218">
    <property type="entry name" value="Flavoproteins"/>
    <property type="match status" value="1"/>
</dbReference>
<evidence type="ECO:0000256" key="7">
    <source>
        <dbReference type="ARBA" id="ARBA00022827"/>
    </source>
</evidence>
<dbReference type="PRINTS" id="PR00369">
    <property type="entry name" value="FLAVODOXIN"/>
</dbReference>
<evidence type="ECO:0000256" key="10">
    <source>
        <dbReference type="ARBA" id="ARBA00052174"/>
    </source>
</evidence>
<comment type="caution">
    <text evidence="13">Lacks conserved residue(s) required for the propagation of feature annotation.</text>
</comment>
<keyword evidence="9 13" id="KW-0560">Oxidoreductase</keyword>
<protein>
    <recommendedName>
        <fullName evidence="13">NADPH-dependent diflavin oxidoreductase 1</fullName>
        <ecNumber evidence="13">1.18.1.-</ecNumber>
    </recommendedName>
    <alternativeName>
        <fullName evidence="13">NADPH-dependent FMN and FAD-containing oxidoreductase</fullName>
    </alternativeName>
</protein>
<evidence type="ECO:0000313" key="16">
    <source>
        <dbReference type="EMBL" id="JAS25627.1"/>
    </source>
</evidence>
<accession>A0A1B6DR54</accession>
<reference evidence="17" key="1">
    <citation type="submission" date="2015-12" db="EMBL/GenBank/DDBJ databases">
        <title>De novo transcriptome assembly of four potential Pierce s Disease insect vectors from Arizona vineyards.</title>
        <authorList>
            <person name="Tassone E.E."/>
        </authorList>
    </citation>
    <scope>NUCLEOTIDE SEQUENCE</scope>
</reference>
<dbReference type="Gene3D" id="3.40.50.360">
    <property type="match status" value="1"/>
</dbReference>
<evidence type="ECO:0000256" key="12">
    <source>
        <dbReference type="ARBA" id="ARBA00063044"/>
    </source>
</evidence>
<feature type="binding site" evidence="13">
    <location>
        <begin position="374"/>
        <end position="377"/>
    </location>
    <ligand>
        <name>FAD</name>
        <dbReference type="ChEBI" id="CHEBI:57692"/>
    </ligand>
</feature>
<feature type="binding site" evidence="13">
    <location>
        <begin position="408"/>
        <end position="411"/>
    </location>
    <ligand>
        <name>FAD</name>
        <dbReference type="ChEBI" id="CHEBI:57692"/>
    </ligand>
</feature>
<feature type="binding site" evidence="13">
    <location>
        <position position="342"/>
    </location>
    <ligand>
        <name>FAD</name>
        <dbReference type="ChEBI" id="CHEBI:57692"/>
    </ligand>
</feature>
<dbReference type="PANTHER" id="PTHR19384:SF10">
    <property type="entry name" value="NADPH-DEPENDENT DIFLAVIN OXIDOREDUCTASE 1"/>
    <property type="match status" value="1"/>
</dbReference>
<dbReference type="InterPro" id="IPR017927">
    <property type="entry name" value="FAD-bd_FR_type"/>
</dbReference>
<dbReference type="PROSITE" id="PS50902">
    <property type="entry name" value="FLAVODOXIN_LIKE"/>
    <property type="match status" value="1"/>
</dbReference>
<feature type="binding site" evidence="13">
    <location>
        <begin position="12"/>
        <end position="17"/>
    </location>
    <ligand>
        <name>FMN</name>
        <dbReference type="ChEBI" id="CHEBI:58210"/>
    </ligand>
</feature>
<dbReference type="GO" id="GO:0050660">
    <property type="term" value="F:flavin adenine dinucleotide binding"/>
    <property type="evidence" value="ECO:0007669"/>
    <property type="project" value="UniProtKB-UniRule"/>
</dbReference>
<comment type="similarity">
    <text evidence="13">In the N-terminal section; belongs to the flavodoxin family.</text>
</comment>
<gene>
    <name evidence="17" type="ORF">g.20900</name>
    <name evidence="16" type="ORF">g.20902</name>
</gene>
<dbReference type="InterPro" id="IPR001709">
    <property type="entry name" value="Flavoprot_Pyr_Nucl_cyt_Rdtase"/>
</dbReference>
<dbReference type="InterPro" id="IPR017938">
    <property type="entry name" value="Riboflavin_synthase-like_b-brl"/>
</dbReference>
<feature type="binding site" evidence="13">
    <location>
        <begin position="507"/>
        <end position="508"/>
    </location>
    <ligand>
        <name>NADP(+)</name>
        <dbReference type="ChEBI" id="CHEBI:58349"/>
    </ligand>
</feature>
<comment type="similarity">
    <text evidence="13">In the C-terminal section; belongs to the flavoprotein pyridine nucleotide cytochrome reductase family.</text>
</comment>
<evidence type="ECO:0000259" key="14">
    <source>
        <dbReference type="PROSITE" id="PS50902"/>
    </source>
</evidence>
<dbReference type="Pfam" id="PF00258">
    <property type="entry name" value="Flavodoxin_1"/>
    <property type="match status" value="1"/>
</dbReference>
<evidence type="ECO:0000256" key="3">
    <source>
        <dbReference type="ARBA" id="ARBA00004496"/>
    </source>
</evidence>
<feature type="binding site" evidence="13">
    <location>
        <position position="587"/>
    </location>
    <ligand>
        <name>FAD</name>
        <dbReference type="ChEBI" id="CHEBI:57692"/>
    </ligand>
</feature>
<feature type="binding site" evidence="13">
    <location>
        <begin position="513"/>
        <end position="517"/>
    </location>
    <ligand>
        <name>NADP(+)</name>
        <dbReference type="ChEBI" id="CHEBI:58349"/>
    </ligand>
</feature>
<name>A0A1B6DR54_9HEMI</name>
<dbReference type="Pfam" id="PF00175">
    <property type="entry name" value="NAD_binding_1"/>
    <property type="match status" value="1"/>
</dbReference>
<evidence type="ECO:0000313" key="17">
    <source>
        <dbReference type="EMBL" id="JAS28083.1"/>
    </source>
</evidence>
<dbReference type="GO" id="GO:0010181">
    <property type="term" value="F:FMN binding"/>
    <property type="evidence" value="ECO:0007669"/>
    <property type="project" value="UniProtKB-UniRule"/>
</dbReference>
<dbReference type="PANTHER" id="PTHR19384">
    <property type="entry name" value="NITRIC OXIDE SYNTHASE-RELATED"/>
    <property type="match status" value="1"/>
</dbReference>
<keyword evidence="7 13" id="KW-0274">FAD</keyword>
<dbReference type="Gene3D" id="1.20.990.10">
    <property type="entry name" value="NADPH-cytochrome p450 Reductase, Chain A, domain 3"/>
    <property type="match status" value="1"/>
</dbReference>
<dbReference type="AlphaFoldDB" id="A0A1B6DR54"/>
<evidence type="ECO:0000256" key="8">
    <source>
        <dbReference type="ARBA" id="ARBA00022857"/>
    </source>
</evidence>
<dbReference type="EC" id="1.18.1.-" evidence="13"/>
<dbReference type="InterPro" id="IPR028879">
    <property type="entry name" value="NDOR1"/>
</dbReference>
<dbReference type="GO" id="GO:0050661">
    <property type="term" value="F:NADP binding"/>
    <property type="evidence" value="ECO:0007669"/>
    <property type="project" value="UniProtKB-UniRule"/>
</dbReference>
<dbReference type="FunFam" id="3.40.50.360:FF:000015">
    <property type="entry name" value="NADPH-dependent diflavin oxidoreductase 1"/>
    <property type="match status" value="1"/>
</dbReference>
<dbReference type="InterPro" id="IPR001433">
    <property type="entry name" value="OxRdtase_FAD/NAD-bd"/>
</dbReference>
<feature type="domain" description="FAD-binding FR-type" evidence="15">
    <location>
        <begin position="199"/>
        <end position="435"/>
    </location>
</feature>
<evidence type="ECO:0000256" key="1">
    <source>
        <dbReference type="ARBA" id="ARBA00001917"/>
    </source>
</evidence>
<comment type="function">
    <text evidence="11">NADPH-dependent reductase which is a central component of the cytosolic iron-sulfur (Fe-S) protein assembly (CIA) machinery. Transfers electrons from NADPH via its FAD and FMN prosthetic groups to the [2Fe-2S] cluster of CIAPIN1, another key component of the CIA machinery. In turn, this reduced cluster provides electrons for assembly of cytosolic iron-sulfur cluster proteins. It can also reduce the [2Fe-2S] cluster of CISD1 and activate this protein implicated in Fe/S cluster repair. In vitro can fully activate methionine synthase/MTR in the presence of soluble cytochrome b5/CYB5A.</text>
</comment>
<dbReference type="InterPro" id="IPR039261">
    <property type="entry name" value="FNR_nucleotide-bd"/>
</dbReference>
<comment type="similarity">
    <text evidence="13">Belongs to the NADPH-dependent diflavin oxidoreductase NDOR1 family.</text>
</comment>
<feature type="binding site" evidence="13">
    <location>
        <position position="132"/>
    </location>
    <ligand>
        <name>FMN</name>
        <dbReference type="ChEBI" id="CHEBI:58210"/>
    </ligand>
</feature>
<dbReference type="Gene3D" id="3.40.50.80">
    <property type="entry name" value="Nucleotide-binding domain of ferredoxin-NADP reductase (FNR) module"/>
    <property type="match status" value="1"/>
</dbReference>
<feature type="binding site" evidence="13">
    <location>
        <begin position="59"/>
        <end position="62"/>
    </location>
    <ligand>
        <name>FMN</name>
        <dbReference type="ChEBI" id="CHEBI:58210"/>
    </ligand>
</feature>
<evidence type="ECO:0000256" key="13">
    <source>
        <dbReference type="HAMAP-Rule" id="MF_03178"/>
    </source>
</evidence>
<dbReference type="InterPro" id="IPR003097">
    <property type="entry name" value="CysJ-like_FAD-binding"/>
</dbReference>
<dbReference type="Gene3D" id="2.40.30.10">
    <property type="entry name" value="Translation factors"/>
    <property type="match status" value="1"/>
</dbReference>
<dbReference type="PRINTS" id="PR00371">
    <property type="entry name" value="FPNCR"/>
</dbReference>
<evidence type="ECO:0000256" key="11">
    <source>
        <dbReference type="ARBA" id="ARBA00059862"/>
    </source>
</evidence>
<feature type="domain" description="Flavodoxin-like" evidence="14">
    <location>
        <begin position="6"/>
        <end position="150"/>
    </location>
</feature>
<dbReference type="InterPro" id="IPR029039">
    <property type="entry name" value="Flavoprotein-like_sf"/>
</dbReference>
<dbReference type="GO" id="GO:0160246">
    <property type="term" value="F:NADPH-iron-sulfur [2Fe-2S] protein oxidoreductase activity"/>
    <property type="evidence" value="ECO:0007669"/>
    <property type="project" value="InterPro"/>
</dbReference>
<comment type="catalytic activity">
    <reaction evidence="10">
        <text>2 oxidized [2Fe-2S]-[protein] + NADPH = 2 reduced [2Fe-2S]-[protein] + NADP(+) + H(+)</text>
        <dbReference type="Rhea" id="RHEA:67716"/>
        <dbReference type="Rhea" id="RHEA-COMP:17327"/>
        <dbReference type="Rhea" id="RHEA-COMP:17328"/>
        <dbReference type="ChEBI" id="CHEBI:15378"/>
        <dbReference type="ChEBI" id="CHEBI:33737"/>
        <dbReference type="ChEBI" id="CHEBI:33738"/>
        <dbReference type="ChEBI" id="CHEBI:57783"/>
        <dbReference type="ChEBI" id="CHEBI:58349"/>
    </reaction>
    <physiologicalReaction direction="left-to-right" evidence="10">
        <dbReference type="Rhea" id="RHEA:67717"/>
    </physiologicalReaction>
</comment>
<evidence type="ECO:0000256" key="2">
    <source>
        <dbReference type="ARBA" id="ARBA00001974"/>
    </source>
</evidence>
<keyword evidence="5 13" id="KW-0285">Flavoprotein</keyword>
<proteinExistence type="inferred from homology"/>
<keyword evidence="6 13" id="KW-0288">FMN</keyword>
<sequence length="588" mass="67001">MENQRLVVLFGSETGNAQEVAERIWREAKRFHFKGPICSMDEYPISQLIYESLVIFVCSTTGQGDQPVNMKKFWKFLLRKQLPTNSLQNLRFGVLGLGDSSYVKFNHVAKKLHKRLEGIGGNALCSVGLADDQHDLGADAVVDPWIENLWTVLRQYYILPENFTNMDSSLPSSRWDVKISENISNLQLHDLKWEKDEENLIKIATVVSNERITALEHFQDVRLIRLNCESKYIPGDVVVIRPQNSPNAVKHLLEMLSPIISPDAILYINECDSDMPVPLALAKPISLVRCAQEYWDLNAVPKRYVFQLLSQFESSEMEKEKLTELASASGQEELYNYCNRPRRTILEVLSDFPHVVPNIPVPYLFEIFQPIRPRSFSIASSPKAHPGEIHILLAVVKYKTKLVTPRLGLCSNWLASLKEGNQLRVALKEGSFTFKRSNVIPLIMVGPGTGVAPFRSIIHENVANNMRDKNNLLLIFGSRNQAGDFHFSSEWLKLVEDGLLNLLTAFSRDQSHKIYVQNIIEENSSLIWSYLKRTASIYVAGNSNNMPNSVKEAFINVFEKEGQINKEDATKRIEEMEINGRYQTETWS</sequence>
<feature type="binding site" evidence="13">
    <location>
        <position position="449"/>
    </location>
    <ligand>
        <name>NADP(+)</name>
        <dbReference type="ChEBI" id="CHEBI:58349"/>
    </ligand>
</feature>
<comment type="function">
    <text evidence="13">NADPH-dependent reductase which is a central component of the cytosolic iron-sulfur (Fe-S) protein assembly (CIA) machinery. Transfers electrons from NADPH via its FAD and FMN prosthetic groups to the [2Fe-2S] cluster of the anamorsin/DRE2 homolog, another key component of the CIA machinery. In turn, this reduced cluster provides electrons for assembly of cytosolic iron-sulfur cluster proteins.</text>
</comment>
<keyword evidence="4 13" id="KW-0963">Cytoplasm</keyword>
<evidence type="ECO:0000256" key="4">
    <source>
        <dbReference type="ARBA" id="ARBA00022490"/>
    </source>
</evidence>
<comment type="cofactor">
    <cofactor evidence="1 13">
        <name>FMN</name>
        <dbReference type="ChEBI" id="CHEBI:58210"/>
    </cofactor>
</comment>
<dbReference type="Pfam" id="PF00667">
    <property type="entry name" value="FAD_binding_1"/>
    <property type="match status" value="1"/>
</dbReference>
<dbReference type="FunFam" id="1.20.990.10:FF:000008">
    <property type="entry name" value="NADPH-dependent diflavin oxidoreductase 1"/>
    <property type="match status" value="1"/>
</dbReference>
<comment type="subunit">
    <text evidence="12">Interacts with CIAPIN1; as part of the cytosolic iron-sulfur (Fe-S) protein assembly (CIA) machinery. Interacts with DCPS.</text>
</comment>